<evidence type="ECO:0000313" key="2">
    <source>
        <dbReference type="EMBL" id="KAH7566179.1"/>
    </source>
</evidence>
<accession>A0ABQ8HPA7</accession>
<gene>
    <name evidence="2" type="ORF">JRO89_XS08G0111400</name>
</gene>
<dbReference type="Gene3D" id="1.10.510.10">
    <property type="entry name" value="Transferase(Phosphotransferase) domain 1"/>
    <property type="match status" value="1"/>
</dbReference>
<comment type="caution">
    <text evidence="2">The sequence shown here is derived from an EMBL/GenBank/DDBJ whole genome shotgun (WGS) entry which is preliminary data.</text>
</comment>
<dbReference type="Proteomes" id="UP000827721">
    <property type="component" value="Unassembled WGS sequence"/>
</dbReference>
<dbReference type="InterPro" id="IPR000719">
    <property type="entry name" value="Prot_kinase_dom"/>
</dbReference>
<feature type="domain" description="Protein kinase" evidence="1">
    <location>
        <begin position="1"/>
        <end position="265"/>
    </location>
</feature>
<dbReference type="Pfam" id="PF00069">
    <property type="entry name" value="Pkinase"/>
    <property type="match status" value="1"/>
</dbReference>
<protein>
    <recommendedName>
        <fullName evidence="1">Protein kinase domain-containing protein</fullName>
    </recommendedName>
</protein>
<dbReference type="PROSITE" id="PS50011">
    <property type="entry name" value="PROTEIN_KINASE_DOM"/>
    <property type="match status" value="1"/>
</dbReference>
<organism evidence="2 3">
    <name type="scientific">Xanthoceras sorbifolium</name>
    <dbReference type="NCBI Taxonomy" id="99658"/>
    <lineage>
        <taxon>Eukaryota</taxon>
        <taxon>Viridiplantae</taxon>
        <taxon>Streptophyta</taxon>
        <taxon>Embryophyta</taxon>
        <taxon>Tracheophyta</taxon>
        <taxon>Spermatophyta</taxon>
        <taxon>Magnoliopsida</taxon>
        <taxon>eudicotyledons</taxon>
        <taxon>Gunneridae</taxon>
        <taxon>Pentapetalae</taxon>
        <taxon>rosids</taxon>
        <taxon>malvids</taxon>
        <taxon>Sapindales</taxon>
        <taxon>Sapindaceae</taxon>
        <taxon>Xanthoceroideae</taxon>
        <taxon>Xanthoceras</taxon>
    </lineage>
</organism>
<dbReference type="EMBL" id="JAFEMO010000008">
    <property type="protein sequence ID" value="KAH7566179.1"/>
    <property type="molecule type" value="Genomic_DNA"/>
</dbReference>
<dbReference type="Gene3D" id="3.30.200.20">
    <property type="entry name" value="Phosphorylase Kinase, domain 1"/>
    <property type="match status" value="1"/>
</dbReference>
<dbReference type="PANTHER" id="PTHR45621">
    <property type="entry name" value="OS01G0588500 PROTEIN-RELATED"/>
    <property type="match status" value="1"/>
</dbReference>
<dbReference type="SUPFAM" id="SSF56112">
    <property type="entry name" value="Protein kinase-like (PK-like)"/>
    <property type="match status" value="1"/>
</dbReference>
<reference evidence="2 3" key="1">
    <citation type="submission" date="2021-02" db="EMBL/GenBank/DDBJ databases">
        <title>Plant Genome Project.</title>
        <authorList>
            <person name="Zhang R.-G."/>
        </authorList>
    </citation>
    <scope>NUCLEOTIDE SEQUENCE [LARGE SCALE GENOMIC DNA]</scope>
    <source>
        <tissue evidence="2">Leaves</tissue>
    </source>
</reference>
<keyword evidence="3" id="KW-1185">Reference proteome</keyword>
<dbReference type="PROSITE" id="PS00108">
    <property type="entry name" value="PROTEIN_KINASE_ST"/>
    <property type="match status" value="1"/>
</dbReference>
<evidence type="ECO:0000259" key="1">
    <source>
        <dbReference type="PROSITE" id="PS50011"/>
    </source>
</evidence>
<name>A0ABQ8HPA7_9ROSI</name>
<dbReference type="PIRSF" id="PIRSF000654">
    <property type="entry name" value="Integrin-linked_kinase"/>
    <property type="match status" value="1"/>
</dbReference>
<dbReference type="InterPro" id="IPR050823">
    <property type="entry name" value="Plant_Ser_Thr_Prot_Kinase"/>
</dbReference>
<proteinExistence type="predicted"/>
<sequence>MDEKTLAPSKTGDGMAVVIKDFNSERESHFELWQSEVNFLGRHYHPNLIGLLGYCWEDEKLLLVYEFLQKGNLAGGCAIEPLSWDIRIKIVIGAARGLAFLHTLEKKVIYNDFKTSNILLDENYNAKLTNFSLARLGPSSEEASLSSTDVAGTVGYIAPDTLQQVTFTWSDVYGFGVVLLELLMGLRVTDPEHPCGDPNLVDWLKPILSQETKLKTIMDLQMEGQYSSEAALQAAQLSLRCLALDPQSRPSIKEVVEVLKEIEALKNRTNELKV</sequence>
<dbReference type="InterPro" id="IPR008271">
    <property type="entry name" value="Ser/Thr_kinase_AS"/>
</dbReference>
<dbReference type="InterPro" id="IPR011009">
    <property type="entry name" value="Kinase-like_dom_sf"/>
</dbReference>
<evidence type="ECO:0000313" key="3">
    <source>
        <dbReference type="Proteomes" id="UP000827721"/>
    </source>
</evidence>